<dbReference type="AlphaFoldDB" id="A0AAV4TUW9"/>
<dbReference type="EMBL" id="BPLR01011943">
    <property type="protein sequence ID" value="GIY50138.1"/>
    <property type="molecule type" value="Genomic_DNA"/>
</dbReference>
<name>A0AAV4TUW9_CAEEX</name>
<sequence length="108" mass="12660">MELPRQERPPLRIKTILGVHSRCSRVTPRCQCLREGVPDLHCVVNQRPHTTLFYCLGEPHQERKRKALLLLYCNTREFSSTFCQDVWFSDVFITARWLSPDRVTGGYP</sequence>
<evidence type="ECO:0000313" key="2">
    <source>
        <dbReference type="Proteomes" id="UP001054945"/>
    </source>
</evidence>
<reference evidence="1 2" key="1">
    <citation type="submission" date="2021-06" db="EMBL/GenBank/DDBJ databases">
        <title>Caerostris extrusa draft genome.</title>
        <authorList>
            <person name="Kono N."/>
            <person name="Arakawa K."/>
        </authorList>
    </citation>
    <scope>NUCLEOTIDE SEQUENCE [LARGE SCALE GENOMIC DNA]</scope>
</reference>
<accession>A0AAV4TUW9</accession>
<organism evidence="1 2">
    <name type="scientific">Caerostris extrusa</name>
    <name type="common">Bark spider</name>
    <name type="synonym">Caerostris bankana</name>
    <dbReference type="NCBI Taxonomy" id="172846"/>
    <lineage>
        <taxon>Eukaryota</taxon>
        <taxon>Metazoa</taxon>
        <taxon>Ecdysozoa</taxon>
        <taxon>Arthropoda</taxon>
        <taxon>Chelicerata</taxon>
        <taxon>Arachnida</taxon>
        <taxon>Araneae</taxon>
        <taxon>Araneomorphae</taxon>
        <taxon>Entelegynae</taxon>
        <taxon>Araneoidea</taxon>
        <taxon>Araneidae</taxon>
        <taxon>Caerostris</taxon>
    </lineage>
</organism>
<protein>
    <submittedName>
        <fullName evidence="1">Uncharacterized protein</fullName>
    </submittedName>
</protein>
<gene>
    <name evidence="1" type="ORF">CEXT_478861</name>
</gene>
<proteinExistence type="predicted"/>
<dbReference type="Proteomes" id="UP001054945">
    <property type="component" value="Unassembled WGS sequence"/>
</dbReference>
<evidence type="ECO:0000313" key="1">
    <source>
        <dbReference type="EMBL" id="GIY50138.1"/>
    </source>
</evidence>
<comment type="caution">
    <text evidence="1">The sequence shown here is derived from an EMBL/GenBank/DDBJ whole genome shotgun (WGS) entry which is preliminary data.</text>
</comment>
<keyword evidence="2" id="KW-1185">Reference proteome</keyword>